<accession>A0A154BSR2</accession>
<gene>
    <name evidence="1" type="ORF">AXX12_02635</name>
</gene>
<dbReference type="AlphaFoldDB" id="A0A154BSR2"/>
<dbReference type="Proteomes" id="UP000076268">
    <property type="component" value="Unassembled WGS sequence"/>
</dbReference>
<keyword evidence="1" id="KW-0378">Hydrolase</keyword>
<dbReference type="EMBL" id="LSGP01000013">
    <property type="protein sequence ID" value="KYZ77054.1"/>
    <property type="molecule type" value="Genomic_DNA"/>
</dbReference>
<proteinExistence type="predicted"/>
<dbReference type="SUPFAM" id="SSF101386">
    <property type="entry name" value="all-alpha NTP pyrophosphatases"/>
    <property type="match status" value="1"/>
</dbReference>
<dbReference type="OrthoDB" id="9813491at2"/>
<dbReference type="GO" id="GO:0016787">
    <property type="term" value="F:hydrolase activity"/>
    <property type="evidence" value="ECO:0007669"/>
    <property type="project" value="UniProtKB-KW"/>
</dbReference>
<evidence type="ECO:0000313" key="1">
    <source>
        <dbReference type="EMBL" id="KYZ77054.1"/>
    </source>
</evidence>
<protein>
    <submittedName>
        <fullName evidence="1">Phosphoribosyl-ATP pyrophosphohydrolase</fullName>
    </submittedName>
</protein>
<comment type="caution">
    <text evidence="1">The sequence shown here is derived from an EMBL/GenBank/DDBJ whole genome shotgun (WGS) entry which is preliminary data.</text>
</comment>
<dbReference type="InterPro" id="IPR038735">
    <property type="entry name" value="MSMEG_1276-like_NTP-PPase_dom"/>
</dbReference>
<dbReference type="RefSeq" id="WP_066238676.1">
    <property type="nucleotide sequence ID" value="NZ_LSGP01000013.1"/>
</dbReference>
<keyword evidence="2" id="KW-1185">Reference proteome</keyword>
<organism evidence="1 2">
    <name type="scientific">Anaerosporomusa subterranea</name>
    <dbReference type="NCBI Taxonomy" id="1794912"/>
    <lineage>
        <taxon>Bacteria</taxon>
        <taxon>Bacillati</taxon>
        <taxon>Bacillota</taxon>
        <taxon>Negativicutes</taxon>
        <taxon>Acetonemataceae</taxon>
        <taxon>Anaerosporomusa</taxon>
    </lineage>
</organism>
<evidence type="ECO:0000313" key="2">
    <source>
        <dbReference type="Proteomes" id="UP000076268"/>
    </source>
</evidence>
<dbReference type="CDD" id="cd11532">
    <property type="entry name" value="NTP-PPase_COG4997"/>
    <property type="match status" value="1"/>
</dbReference>
<sequence>MSDTIYNKLVRDKILDIISASGKQYTFHIAEEKEYVAKLREKVAEELEEFSHTPNLEEAADILEVLYAIFKHHNLAIEDVERIRLAKVIERGGFADKVILEKVIKE</sequence>
<reference evidence="1 2" key="1">
    <citation type="submission" date="2016-02" db="EMBL/GenBank/DDBJ databases">
        <title>Anaerosporomusa subterraneum gen. nov., sp. nov., a spore-forming obligate anaerobe isolated from saprolite.</title>
        <authorList>
            <person name="Choi J.K."/>
            <person name="Shah M."/>
            <person name="Yee N."/>
        </authorList>
    </citation>
    <scope>NUCLEOTIDE SEQUENCE [LARGE SCALE GENOMIC DNA]</scope>
    <source>
        <strain evidence="1 2">RU4</strain>
    </source>
</reference>
<dbReference type="STRING" id="1794912.AXX12_02635"/>
<name>A0A154BSR2_ANASB</name>